<dbReference type="Gene3D" id="3.90.380.10">
    <property type="entry name" value="Naphthalene 1,2-dioxygenase Alpha Subunit, Chain A, domain 1"/>
    <property type="match status" value="2"/>
</dbReference>
<dbReference type="OrthoDB" id="5243643at2"/>
<keyword evidence="5" id="KW-0408">Iron</keyword>
<dbReference type="InterPro" id="IPR017941">
    <property type="entry name" value="Rieske_2Fe-2S"/>
</dbReference>
<dbReference type="PROSITE" id="PS51296">
    <property type="entry name" value="RIESKE"/>
    <property type="match status" value="1"/>
</dbReference>
<feature type="domain" description="Rieske" evidence="7">
    <location>
        <begin position="53"/>
        <end position="161"/>
    </location>
</feature>
<comment type="cofactor">
    <cofactor evidence="1">
        <name>Fe cation</name>
        <dbReference type="ChEBI" id="CHEBI:24875"/>
    </cofactor>
</comment>
<dbReference type="RefSeq" id="WP_047313178.1">
    <property type="nucleotide sequence ID" value="NZ_LDPQ01000001.1"/>
</dbReference>
<dbReference type="CDD" id="cd03469">
    <property type="entry name" value="Rieske_RO_Alpha_N"/>
    <property type="match status" value="1"/>
</dbReference>
<keyword evidence="4" id="KW-0560">Oxidoreductase</keyword>
<dbReference type="PANTHER" id="PTHR43756:SF5">
    <property type="entry name" value="CHOLINE MONOOXYGENASE, CHLOROPLASTIC"/>
    <property type="match status" value="1"/>
</dbReference>
<reference evidence="8 9" key="1">
    <citation type="submission" date="2015-05" db="EMBL/GenBank/DDBJ databases">
        <title>Genome sequence of Mycobacterium haemophilum.</title>
        <authorList>
            <person name="Greninger A.L."/>
            <person name="Cunningham G."/>
            <person name="Miller S."/>
        </authorList>
    </citation>
    <scope>NUCLEOTIDE SEQUENCE [LARGE SCALE GENOMIC DNA]</scope>
    <source>
        <strain evidence="9">UC1</strain>
    </source>
</reference>
<dbReference type="GO" id="GO:0016705">
    <property type="term" value="F:oxidoreductase activity, acting on paired donors, with incorporation or reduction of molecular oxygen"/>
    <property type="evidence" value="ECO:0007669"/>
    <property type="project" value="UniProtKB-ARBA"/>
</dbReference>
<dbReference type="InterPro" id="IPR001663">
    <property type="entry name" value="Rng_hydr_dOase-A"/>
</dbReference>
<dbReference type="PANTHER" id="PTHR43756">
    <property type="entry name" value="CHOLINE MONOOXYGENASE, CHLOROPLASTIC"/>
    <property type="match status" value="1"/>
</dbReference>
<evidence type="ECO:0000259" key="7">
    <source>
        <dbReference type="PROSITE" id="PS51296"/>
    </source>
</evidence>
<sequence length="378" mass="42186">MLSTDNRAGLGDILNDMRDYLDDRPPALTLPPSAYTSPELWQLEREQIFCRSWILVAHVNQLAKAGDYVALSIAGEPVVVTRTHGDELHAMSSICRHRLMPLVESGAGHTDALTCPYHLWRYGLDGRLRGAPYMAGNKDFQPRDCRLPQFAVATWNGLVWVNLDKHAEPIGEHLDLAADEFANYRLGDLVQVESWSHEWRANWKVALENGHENYHVLGLHRQSLQRIVPGGGDPDVRHYSPWALRIRFPFANPVEAKSLTLNKVQKSNLSVLSTFPTSAIAAAGDWVAWFSFIPITVDRLQVLGGVLTTAELAADLEALARTKRFMMEMINDEDRIGMEGVQRGSGSRFAERGHLSPKEQPGMLAFYRNLANALVCGG</sequence>
<evidence type="ECO:0000256" key="2">
    <source>
        <dbReference type="ARBA" id="ARBA00022714"/>
    </source>
</evidence>
<keyword evidence="2" id="KW-0001">2Fe-2S</keyword>
<dbReference type="GO" id="GO:0005506">
    <property type="term" value="F:iron ion binding"/>
    <property type="evidence" value="ECO:0007669"/>
    <property type="project" value="InterPro"/>
</dbReference>
<dbReference type="Gene3D" id="2.102.10.10">
    <property type="entry name" value="Rieske [2Fe-2S] iron-sulphur domain"/>
    <property type="match status" value="1"/>
</dbReference>
<dbReference type="InterPro" id="IPR036922">
    <property type="entry name" value="Rieske_2Fe-2S_sf"/>
</dbReference>
<evidence type="ECO:0000256" key="6">
    <source>
        <dbReference type="ARBA" id="ARBA00023014"/>
    </source>
</evidence>
<dbReference type="SUPFAM" id="SSF55961">
    <property type="entry name" value="Bet v1-like"/>
    <property type="match status" value="1"/>
</dbReference>
<dbReference type="Pfam" id="PF00355">
    <property type="entry name" value="Rieske"/>
    <property type="match status" value="1"/>
</dbReference>
<dbReference type="GO" id="GO:0051537">
    <property type="term" value="F:2 iron, 2 sulfur cluster binding"/>
    <property type="evidence" value="ECO:0007669"/>
    <property type="project" value="UniProtKB-KW"/>
</dbReference>
<name>A0A0I9UQJ6_9MYCO</name>
<dbReference type="PATRIC" id="fig|29311.18.peg.215"/>
<dbReference type="InterPro" id="IPR015879">
    <property type="entry name" value="Ring_hydroxy_dOase_asu_C_dom"/>
</dbReference>
<evidence type="ECO:0000313" key="9">
    <source>
        <dbReference type="Proteomes" id="UP000036334"/>
    </source>
</evidence>
<comment type="caution">
    <text evidence="8">The sequence shown here is derived from an EMBL/GenBank/DDBJ whole genome shotgun (WGS) entry which is preliminary data.</text>
</comment>
<dbReference type="Proteomes" id="UP000036334">
    <property type="component" value="Unassembled WGS sequence"/>
</dbReference>
<organism evidence="8 9">
    <name type="scientific">Mycobacterium haemophilum</name>
    <dbReference type="NCBI Taxonomy" id="29311"/>
    <lineage>
        <taxon>Bacteria</taxon>
        <taxon>Bacillati</taxon>
        <taxon>Actinomycetota</taxon>
        <taxon>Actinomycetes</taxon>
        <taxon>Mycobacteriales</taxon>
        <taxon>Mycobacteriaceae</taxon>
        <taxon>Mycobacterium</taxon>
    </lineage>
</organism>
<accession>A0A0I9UQJ6</accession>
<dbReference type="SUPFAM" id="SSF50022">
    <property type="entry name" value="ISP domain"/>
    <property type="match status" value="1"/>
</dbReference>
<evidence type="ECO:0000256" key="4">
    <source>
        <dbReference type="ARBA" id="ARBA00023002"/>
    </source>
</evidence>
<proteinExistence type="predicted"/>
<dbReference type="EMBL" id="LDPR01000001">
    <property type="protein sequence ID" value="KLO38982.1"/>
    <property type="molecule type" value="Genomic_DNA"/>
</dbReference>
<gene>
    <name evidence="8" type="ORF">ABH38_00990</name>
</gene>
<protein>
    <submittedName>
        <fullName evidence="8">Diguanylate cyclase</fullName>
    </submittedName>
</protein>
<dbReference type="Pfam" id="PF00848">
    <property type="entry name" value="Ring_hydroxyl_A"/>
    <property type="match status" value="1"/>
</dbReference>
<evidence type="ECO:0000313" key="8">
    <source>
        <dbReference type="EMBL" id="KLO38982.1"/>
    </source>
</evidence>
<evidence type="ECO:0000256" key="5">
    <source>
        <dbReference type="ARBA" id="ARBA00023004"/>
    </source>
</evidence>
<keyword evidence="9" id="KW-1185">Reference proteome</keyword>
<evidence type="ECO:0000256" key="3">
    <source>
        <dbReference type="ARBA" id="ARBA00022723"/>
    </source>
</evidence>
<keyword evidence="3" id="KW-0479">Metal-binding</keyword>
<evidence type="ECO:0000256" key="1">
    <source>
        <dbReference type="ARBA" id="ARBA00001962"/>
    </source>
</evidence>
<dbReference type="GO" id="GO:0004497">
    <property type="term" value="F:monooxygenase activity"/>
    <property type="evidence" value="ECO:0007669"/>
    <property type="project" value="UniProtKB-ARBA"/>
</dbReference>
<dbReference type="AlphaFoldDB" id="A0A0I9UQJ6"/>
<keyword evidence="6" id="KW-0411">Iron-sulfur</keyword>
<dbReference type="PRINTS" id="PR00090">
    <property type="entry name" value="RNGDIOXGNASE"/>
</dbReference>